<keyword evidence="5" id="KW-0963">Cytoplasm</keyword>
<evidence type="ECO:0000256" key="11">
    <source>
        <dbReference type="ARBA" id="ARBA00023284"/>
    </source>
</evidence>
<dbReference type="FunFam" id="3.30.390.30:FF:000001">
    <property type="entry name" value="Dihydrolipoyl dehydrogenase"/>
    <property type="match status" value="1"/>
</dbReference>
<evidence type="ECO:0000256" key="5">
    <source>
        <dbReference type="ARBA" id="ARBA00022490"/>
    </source>
</evidence>
<feature type="disulfide bond" description="Redox-active" evidence="15">
    <location>
        <begin position="39"/>
        <end position="44"/>
    </location>
</feature>
<dbReference type="InterPro" id="IPR036188">
    <property type="entry name" value="FAD/NAD-bd_sf"/>
</dbReference>
<evidence type="ECO:0000256" key="10">
    <source>
        <dbReference type="ARBA" id="ARBA00023157"/>
    </source>
</evidence>
<dbReference type="EC" id="1.8.1.4" evidence="3 16"/>
<feature type="active site" description="Proton acceptor" evidence="13">
    <location>
        <position position="441"/>
    </location>
</feature>
<dbReference type="HOGENOM" id="CLU_016755_0_3_12"/>
<dbReference type="InterPro" id="IPR006258">
    <property type="entry name" value="Lipoamide_DH"/>
</dbReference>
<dbReference type="InterPro" id="IPR004099">
    <property type="entry name" value="Pyr_nucl-diS_OxRdtase_dimer"/>
</dbReference>
<dbReference type="InterPro" id="IPR050151">
    <property type="entry name" value="Class-I_Pyr_Nuc-Dis_Oxidored"/>
</dbReference>
<dbReference type="SUPFAM" id="SSF55424">
    <property type="entry name" value="FAD/NAD-linked reductases, dimerisation (C-terminal) domain"/>
    <property type="match status" value="1"/>
</dbReference>
<feature type="binding site" evidence="14">
    <location>
        <position position="261"/>
    </location>
    <ligand>
        <name>NAD(+)</name>
        <dbReference type="ChEBI" id="CHEBI:57540"/>
    </ligand>
</feature>
<dbReference type="Gene3D" id="3.30.390.30">
    <property type="match status" value="1"/>
</dbReference>
<dbReference type="GO" id="GO:0004148">
    <property type="term" value="F:dihydrolipoyl dehydrogenase (NADH) activity"/>
    <property type="evidence" value="ECO:0007669"/>
    <property type="project" value="UniProtKB-EC"/>
</dbReference>
<evidence type="ECO:0000313" key="19">
    <source>
        <dbReference type="EMBL" id="AEF82938.1"/>
    </source>
</evidence>
<evidence type="ECO:0000256" key="15">
    <source>
        <dbReference type="PIRSR" id="PIRSR000350-4"/>
    </source>
</evidence>
<dbReference type="PRINTS" id="PR00368">
    <property type="entry name" value="FADPNR"/>
</dbReference>
<dbReference type="Proteomes" id="UP000009222">
    <property type="component" value="Chromosome"/>
</dbReference>
<keyword evidence="20" id="KW-1185">Reference proteome</keyword>
<evidence type="ECO:0000259" key="17">
    <source>
        <dbReference type="Pfam" id="PF02852"/>
    </source>
</evidence>
<dbReference type="KEGG" id="taz:TREAZ_3438"/>
<dbReference type="GO" id="GO:0005737">
    <property type="term" value="C:cytoplasm"/>
    <property type="evidence" value="ECO:0007669"/>
    <property type="project" value="UniProtKB-SubCell"/>
</dbReference>
<dbReference type="PRINTS" id="PR00411">
    <property type="entry name" value="PNDRDTASEI"/>
</dbReference>
<dbReference type="eggNOG" id="COG1249">
    <property type="taxonomic scope" value="Bacteria"/>
</dbReference>
<evidence type="ECO:0000256" key="13">
    <source>
        <dbReference type="PIRSR" id="PIRSR000350-2"/>
    </source>
</evidence>
<dbReference type="PIRSF" id="PIRSF000350">
    <property type="entry name" value="Mercury_reductase_MerA"/>
    <property type="match status" value="1"/>
</dbReference>
<dbReference type="Gene3D" id="3.50.50.60">
    <property type="entry name" value="FAD/NAD(P)-binding domain"/>
    <property type="match status" value="2"/>
</dbReference>
<dbReference type="STRING" id="545695.TREAZ_3438"/>
<comment type="similarity">
    <text evidence="2 16">Belongs to the class-I pyridine nucleotide-disulfide oxidoreductase family.</text>
</comment>
<keyword evidence="9 14" id="KW-0520">NAD</keyword>
<dbReference type="Pfam" id="PF07992">
    <property type="entry name" value="Pyr_redox_2"/>
    <property type="match status" value="1"/>
</dbReference>
<dbReference type="InterPro" id="IPR001100">
    <property type="entry name" value="Pyr_nuc-diS_OxRdtase"/>
</dbReference>
<feature type="domain" description="Pyridine nucleotide-disulphide oxidoreductase dimerisation" evidence="17">
    <location>
        <begin position="341"/>
        <end position="451"/>
    </location>
</feature>
<feature type="binding site" evidence="14">
    <location>
        <begin position="307"/>
        <end position="310"/>
    </location>
    <ligand>
        <name>FAD</name>
        <dbReference type="ChEBI" id="CHEBI:57692"/>
    </ligand>
</feature>
<name>F5Y7T0_LEAAZ</name>
<comment type="subcellular location">
    <subcellularLocation>
        <location evidence="1">Cytoplasm</location>
    </subcellularLocation>
</comment>
<evidence type="ECO:0000256" key="2">
    <source>
        <dbReference type="ARBA" id="ARBA00007532"/>
    </source>
</evidence>
<comment type="miscellaneous">
    <text evidence="16">The active site is a redox-active disulfide bond.</text>
</comment>
<evidence type="ECO:0000313" key="20">
    <source>
        <dbReference type="Proteomes" id="UP000009222"/>
    </source>
</evidence>
<dbReference type="OrthoDB" id="9807946at2"/>
<keyword evidence="8 16" id="KW-0560">Oxidoreductase</keyword>
<comment type="cofactor">
    <cofactor evidence="14 16">
        <name>FAD</name>
        <dbReference type="ChEBI" id="CHEBI:57692"/>
    </cofactor>
    <text evidence="14 16">Binds 1 FAD per subunit.</text>
</comment>
<evidence type="ECO:0000256" key="16">
    <source>
        <dbReference type="RuleBase" id="RU003692"/>
    </source>
</evidence>
<keyword evidence="7 14" id="KW-0274">FAD</keyword>
<keyword evidence="11 16" id="KW-0676">Redox-active center</keyword>
<gene>
    <name evidence="19" type="primary">lpdA</name>
    <name evidence="19" type="ordered locus">TREAZ_3438</name>
</gene>
<evidence type="ECO:0000256" key="3">
    <source>
        <dbReference type="ARBA" id="ARBA00012608"/>
    </source>
</evidence>
<dbReference type="AlphaFoldDB" id="F5Y7T0"/>
<organism evidence="19 20">
    <name type="scientific">Leadbettera azotonutricia (strain ATCC BAA-888 / DSM 13862 / ZAS-9)</name>
    <name type="common">Treponema azotonutricium</name>
    <dbReference type="NCBI Taxonomy" id="545695"/>
    <lineage>
        <taxon>Bacteria</taxon>
        <taxon>Pseudomonadati</taxon>
        <taxon>Spirochaetota</taxon>
        <taxon>Spirochaetia</taxon>
        <taxon>Spirochaetales</taxon>
        <taxon>Breznakiellaceae</taxon>
        <taxon>Leadbettera</taxon>
    </lineage>
</organism>
<dbReference type="NCBIfam" id="TIGR01350">
    <property type="entry name" value="lipoamide_DH"/>
    <property type="match status" value="1"/>
</dbReference>
<evidence type="ECO:0000256" key="4">
    <source>
        <dbReference type="ARBA" id="ARBA00016961"/>
    </source>
</evidence>
<evidence type="ECO:0000256" key="14">
    <source>
        <dbReference type="PIRSR" id="PIRSR000350-3"/>
    </source>
</evidence>
<dbReference type="InterPro" id="IPR012999">
    <property type="entry name" value="Pyr_OxRdtase_I_AS"/>
</dbReference>
<keyword evidence="6 16" id="KW-0285">Flavoprotein</keyword>
<evidence type="ECO:0000256" key="9">
    <source>
        <dbReference type="ARBA" id="ARBA00023027"/>
    </source>
</evidence>
<evidence type="ECO:0000256" key="6">
    <source>
        <dbReference type="ARBA" id="ARBA00022630"/>
    </source>
</evidence>
<dbReference type="InterPro" id="IPR023753">
    <property type="entry name" value="FAD/NAD-binding_dom"/>
</dbReference>
<proteinExistence type="inferred from homology"/>
<accession>F5Y7T0</accession>
<keyword evidence="10" id="KW-1015">Disulfide bond</keyword>
<dbReference type="InParanoid" id="F5Y7T0"/>
<dbReference type="GO" id="GO:0050660">
    <property type="term" value="F:flavin adenine dinucleotide binding"/>
    <property type="evidence" value="ECO:0007669"/>
    <property type="project" value="InterPro"/>
</dbReference>
<dbReference type="GO" id="GO:0006103">
    <property type="term" value="P:2-oxoglutarate metabolic process"/>
    <property type="evidence" value="ECO:0007669"/>
    <property type="project" value="TreeGrafter"/>
</dbReference>
<dbReference type="PROSITE" id="PS00076">
    <property type="entry name" value="PYRIDINE_REDOX_1"/>
    <property type="match status" value="1"/>
</dbReference>
<keyword evidence="14" id="KW-0547">Nucleotide-binding</keyword>
<dbReference type="PANTHER" id="PTHR22912">
    <property type="entry name" value="DISULFIDE OXIDOREDUCTASE"/>
    <property type="match status" value="1"/>
</dbReference>
<dbReference type="RefSeq" id="WP_015712134.1">
    <property type="nucleotide sequence ID" value="NC_015577.1"/>
</dbReference>
<evidence type="ECO:0000256" key="7">
    <source>
        <dbReference type="ARBA" id="ARBA00022827"/>
    </source>
</evidence>
<reference evidence="19 20" key="2">
    <citation type="journal article" date="2011" name="ISME J.">
        <title>RNA-seq reveals cooperative metabolic interactions between two termite-gut spirochete species in co-culture.</title>
        <authorList>
            <person name="Rosenthal A.Z."/>
            <person name="Matson E.G."/>
            <person name="Eldar A."/>
            <person name="Leadbetter J.R."/>
        </authorList>
    </citation>
    <scope>NUCLEOTIDE SEQUENCE [LARGE SCALE GENOMIC DNA]</scope>
    <source>
        <strain evidence="20">ATCC BAA-888 / DSM 13862 / ZAS-9</strain>
    </source>
</reference>
<feature type="binding site" evidence="14">
    <location>
        <position position="48"/>
    </location>
    <ligand>
        <name>FAD</name>
        <dbReference type="ChEBI" id="CHEBI:57692"/>
    </ligand>
</feature>
<evidence type="ECO:0000256" key="12">
    <source>
        <dbReference type="ARBA" id="ARBA00049187"/>
    </source>
</evidence>
<dbReference type="InterPro" id="IPR016156">
    <property type="entry name" value="FAD/NAD-linked_Rdtase_dimer_sf"/>
</dbReference>
<dbReference type="EMBL" id="CP001841">
    <property type="protein sequence ID" value="AEF82938.1"/>
    <property type="molecule type" value="Genomic_DNA"/>
</dbReference>
<evidence type="ECO:0000256" key="1">
    <source>
        <dbReference type="ARBA" id="ARBA00004496"/>
    </source>
</evidence>
<reference evidence="20" key="1">
    <citation type="submission" date="2009-12" db="EMBL/GenBank/DDBJ databases">
        <title>Complete sequence of Treponema azotonutricium strain ZAS-9.</title>
        <authorList>
            <person name="Tetu S.G."/>
            <person name="Matson E."/>
            <person name="Ren Q."/>
            <person name="Seshadri R."/>
            <person name="Elbourne L."/>
            <person name="Hassan K.A."/>
            <person name="Durkin A."/>
            <person name="Radune D."/>
            <person name="Mohamoud Y."/>
            <person name="Shay R."/>
            <person name="Jin S."/>
            <person name="Zhang X."/>
            <person name="Lucey K."/>
            <person name="Ballor N.R."/>
            <person name="Ottesen E."/>
            <person name="Rosenthal R."/>
            <person name="Allen A."/>
            <person name="Leadbetter J.R."/>
            <person name="Paulsen I.T."/>
        </authorList>
    </citation>
    <scope>NUCLEOTIDE SEQUENCE [LARGE SCALE GENOMIC DNA]</scope>
    <source>
        <strain evidence="20">ATCC BAA-888 / DSM 13862 / ZAS-9</strain>
    </source>
</reference>
<feature type="domain" description="FAD/NAD(P)-binding" evidence="18">
    <location>
        <begin position="2"/>
        <end position="316"/>
    </location>
</feature>
<protein>
    <recommendedName>
        <fullName evidence="4 16">Dihydrolipoyl dehydrogenase</fullName>
        <ecNumber evidence="3 16">1.8.1.4</ecNumber>
    </recommendedName>
</protein>
<dbReference type="SUPFAM" id="SSF51905">
    <property type="entry name" value="FAD/NAD(P)-binding domain"/>
    <property type="match status" value="1"/>
</dbReference>
<feature type="binding site" evidence="14">
    <location>
        <position position="111"/>
    </location>
    <ligand>
        <name>FAD</name>
        <dbReference type="ChEBI" id="CHEBI:57692"/>
    </ligand>
</feature>
<dbReference type="PANTHER" id="PTHR22912:SF217">
    <property type="entry name" value="DIHYDROLIPOYL DEHYDROGENASE"/>
    <property type="match status" value="1"/>
</dbReference>
<feature type="binding site" evidence="14">
    <location>
        <position position="199"/>
    </location>
    <ligand>
        <name>NAD(+)</name>
        <dbReference type="ChEBI" id="CHEBI:57540"/>
    </ligand>
</feature>
<comment type="catalytic activity">
    <reaction evidence="12 16">
        <text>N(6)-[(R)-dihydrolipoyl]-L-lysyl-[protein] + NAD(+) = N(6)-[(R)-lipoyl]-L-lysyl-[protein] + NADH + H(+)</text>
        <dbReference type="Rhea" id="RHEA:15045"/>
        <dbReference type="Rhea" id="RHEA-COMP:10474"/>
        <dbReference type="Rhea" id="RHEA-COMP:10475"/>
        <dbReference type="ChEBI" id="CHEBI:15378"/>
        <dbReference type="ChEBI" id="CHEBI:57540"/>
        <dbReference type="ChEBI" id="CHEBI:57945"/>
        <dbReference type="ChEBI" id="CHEBI:83099"/>
        <dbReference type="ChEBI" id="CHEBI:83100"/>
        <dbReference type="EC" id="1.8.1.4"/>
    </reaction>
</comment>
<feature type="binding site" evidence="14">
    <location>
        <position position="301"/>
    </location>
    <ligand>
        <name>FAD</name>
        <dbReference type="ChEBI" id="CHEBI:57692"/>
    </ligand>
</feature>
<sequence>MYDVIIIGGGPGGYLAAERLGHRGKSVLLVEKQHLGGTCLNVGCIPTKTLLNSAKHYLHAQEAEQFGVHVSGVSFNMSEMMAWKEKVVETLRSGVASQMKRCKVEVVNGIGVLQVKGASRGVTVDGKLYEAKAVLIAAGSVPAVPPIPGSRDNPKVLDSTGLLSVKEAPAKLCVIGGGVIGMEFASLFSTLGSKVSVIEMLEEIIPPMDKDHAPLMRRSLKNTEFHLGCKVTRIEGGTVFYTTKEGKEESSAADIVLMAVGRRAETASWGAKEAGIDVTPKGVSVDDKMRTNVPGVWAAGDVNGRSMLAHSAYRMAEVAVNDICAFLEGTNSNDAMRYNAIPWAVYSIPEAAGVGMTEQEAAAKGIAIKKATAPMVISGRFIAENGVKAPGAVKVIAEASTNRILGIHVLGPYASEMIWGAAALIENEMRIADVKEMIFPHPSVCEVIREAIWNI</sequence>
<evidence type="ECO:0000259" key="18">
    <source>
        <dbReference type="Pfam" id="PF07992"/>
    </source>
</evidence>
<evidence type="ECO:0000256" key="8">
    <source>
        <dbReference type="ARBA" id="ARBA00023002"/>
    </source>
</evidence>
<feature type="binding site" evidence="14">
    <location>
        <begin position="176"/>
        <end position="183"/>
    </location>
    <ligand>
        <name>NAD(+)</name>
        <dbReference type="ChEBI" id="CHEBI:57540"/>
    </ligand>
</feature>
<dbReference type="Pfam" id="PF02852">
    <property type="entry name" value="Pyr_redox_dim"/>
    <property type="match status" value="1"/>
</dbReference>
<dbReference type="FunCoup" id="F5Y7T0">
    <property type="interactions" value="411"/>
</dbReference>